<dbReference type="STRING" id="1817864.A2Z21_07330"/>
<accession>A0A1F5V0H0</accession>
<name>A0A1F5V0H0_FRAXR</name>
<dbReference type="EMBL" id="MFGX01000023">
    <property type="protein sequence ID" value="OGF56906.1"/>
    <property type="molecule type" value="Genomic_DNA"/>
</dbReference>
<dbReference type="Proteomes" id="UP000179157">
    <property type="component" value="Unassembled WGS sequence"/>
</dbReference>
<proteinExistence type="predicted"/>
<organism evidence="1 2">
    <name type="scientific">Fraserbacteria sp. (strain RBG_16_55_9)</name>
    <dbReference type="NCBI Taxonomy" id="1817864"/>
    <lineage>
        <taxon>Bacteria</taxon>
        <taxon>Candidatus Fraseribacteriota</taxon>
    </lineage>
</organism>
<gene>
    <name evidence="1" type="ORF">A2Z21_07330</name>
</gene>
<evidence type="ECO:0000313" key="2">
    <source>
        <dbReference type="Proteomes" id="UP000179157"/>
    </source>
</evidence>
<protein>
    <submittedName>
        <fullName evidence="1">Uncharacterized protein</fullName>
    </submittedName>
</protein>
<evidence type="ECO:0000313" key="1">
    <source>
        <dbReference type="EMBL" id="OGF56906.1"/>
    </source>
</evidence>
<dbReference type="AlphaFoldDB" id="A0A1F5V0H0"/>
<sequence>MPFKLELLTATNIVIVYEALDVAALSRDAARRLIGGNSARLVDGGDVLIVDYPTEAIQFVFAHRRMQINDNKPVSLSESRLPKLIKEAQKLTKGIRIVAYGFNFDAFITLPDQKKPKEFLKARFLANRKELTQQLSANIEEIALQFKLTEKDLEYNLDLKADKLPLGKGVAEPHVISGIHVHFNAHYPKREVPSSTELKKQLEGQFKYLLQLLGKLFKD</sequence>
<reference evidence="1 2" key="1">
    <citation type="journal article" date="2016" name="Nat. Commun.">
        <title>Thousands of microbial genomes shed light on interconnected biogeochemical processes in an aquifer system.</title>
        <authorList>
            <person name="Anantharaman K."/>
            <person name="Brown C.T."/>
            <person name="Hug L.A."/>
            <person name="Sharon I."/>
            <person name="Castelle C.J."/>
            <person name="Probst A.J."/>
            <person name="Thomas B.C."/>
            <person name="Singh A."/>
            <person name="Wilkins M.J."/>
            <person name="Karaoz U."/>
            <person name="Brodie E.L."/>
            <person name="Williams K.H."/>
            <person name="Hubbard S.S."/>
            <person name="Banfield J.F."/>
        </authorList>
    </citation>
    <scope>NUCLEOTIDE SEQUENCE [LARGE SCALE GENOMIC DNA]</scope>
    <source>
        <strain evidence="2">RBG_16_55_9</strain>
    </source>
</reference>
<comment type="caution">
    <text evidence="1">The sequence shown here is derived from an EMBL/GenBank/DDBJ whole genome shotgun (WGS) entry which is preliminary data.</text>
</comment>